<dbReference type="EMBL" id="RSAS01000678">
    <property type="protein sequence ID" value="RRR68986.1"/>
    <property type="molecule type" value="Genomic_DNA"/>
</dbReference>
<dbReference type="AlphaFoldDB" id="A0A426TUN7"/>
<dbReference type="Proteomes" id="UP000280307">
    <property type="component" value="Unassembled WGS sequence"/>
</dbReference>
<feature type="compositionally biased region" description="Basic and acidic residues" evidence="1">
    <location>
        <begin position="9"/>
        <end position="46"/>
    </location>
</feature>
<evidence type="ECO:0000313" key="3">
    <source>
        <dbReference type="Proteomes" id="UP000280307"/>
    </source>
</evidence>
<organism evidence="2 3">
    <name type="scientific">Candidatus Viridilinea halotolerans</name>
    <dbReference type="NCBI Taxonomy" id="2491704"/>
    <lineage>
        <taxon>Bacteria</taxon>
        <taxon>Bacillati</taxon>
        <taxon>Chloroflexota</taxon>
        <taxon>Chloroflexia</taxon>
        <taxon>Chloroflexales</taxon>
        <taxon>Chloroflexineae</taxon>
        <taxon>Oscillochloridaceae</taxon>
        <taxon>Candidatus Viridilinea</taxon>
    </lineage>
</organism>
<feature type="region of interest" description="Disordered" evidence="1">
    <location>
        <begin position="1"/>
        <end position="46"/>
    </location>
</feature>
<evidence type="ECO:0000256" key="1">
    <source>
        <dbReference type="SAM" id="MobiDB-lite"/>
    </source>
</evidence>
<sequence length="95" mass="10803">MLQVTGRLSENRRTGEQEGQEDRRTGRQENRRTGEQENRRTGEQEKILGASHVFCSSLLQRLEQALALACRRLTPHASRLTPHRLSAPSTPMPAR</sequence>
<protein>
    <submittedName>
        <fullName evidence="2">Uncharacterized protein</fullName>
    </submittedName>
</protein>
<feature type="region of interest" description="Disordered" evidence="1">
    <location>
        <begin position="74"/>
        <end position="95"/>
    </location>
</feature>
<evidence type="ECO:0000313" key="2">
    <source>
        <dbReference type="EMBL" id="RRR68986.1"/>
    </source>
</evidence>
<name>A0A426TUN7_9CHLR</name>
<gene>
    <name evidence="2" type="ORF">EI684_16755</name>
</gene>
<comment type="caution">
    <text evidence="2">The sequence shown here is derived from an EMBL/GenBank/DDBJ whole genome shotgun (WGS) entry which is preliminary data.</text>
</comment>
<reference evidence="2 3" key="1">
    <citation type="submission" date="2018-12" db="EMBL/GenBank/DDBJ databases">
        <title>Genome Sequence of Candidatus Viridilinea halotolerans isolated from saline sulfide-rich spring.</title>
        <authorList>
            <person name="Grouzdev D.S."/>
            <person name="Burganskaya E.I."/>
            <person name="Krutkina M.S."/>
            <person name="Sukhacheva M.V."/>
            <person name="Gorlenko V.M."/>
        </authorList>
    </citation>
    <scope>NUCLEOTIDE SEQUENCE [LARGE SCALE GENOMIC DNA]</scope>
    <source>
        <strain evidence="2">Chok-6</strain>
    </source>
</reference>
<proteinExistence type="predicted"/>
<accession>A0A426TUN7</accession>